<dbReference type="InterPro" id="IPR003961">
    <property type="entry name" value="FN3_dom"/>
</dbReference>
<dbReference type="CDD" id="cd00063">
    <property type="entry name" value="FN3"/>
    <property type="match status" value="1"/>
</dbReference>
<comment type="caution">
    <text evidence="3">The sequence shown here is derived from an EMBL/GenBank/DDBJ whole genome shotgun (WGS) entry which is preliminary data.</text>
</comment>
<reference evidence="3 4" key="1">
    <citation type="submission" date="2024-05" db="EMBL/GenBank/DDBJ databases">
        <authorList>
            <person name="Wallberg A."/>
        </authorList>
    </citation>
    <scope>NUCLEOTIDE SEQUENCE [LARGE SCALE GENOMIC DNA]</scope>
</reference>
<dbReference type="InterPro" id="IPR013783">
    <property type="entry name" value="Ig-like_fold"/>
</dbReference>
<dbReference type="SUPFAM" id="SSF49265">
    <property type="entry name" value="Fibronectin type III"/>
    <property type="match status" value="1"/>
</dbReference>
<evidence type="ECO:0000256" key="1">
    <source>
        <dbReference type="SAM" id="MobiDB-lite"/>
    </source>
</evidence>
<gene>
    <name evidence="3" type="ORF">MNOR_LOCUS15674</name>
</gene>
<organism evidence="3 4">
    <name type="scientific">Meganyctiphanes norvegica</name>
    <name type="common">Northern krill</name>
    <name type="synonym">Thysanopoda norvegica</name>
    <dbReference type="NCBI Taxonomy" id="48144"/>
    <lineage>
        <taxon>Eukaryota</taxon>
        <taxon>Metazoa</taxon>
        <taxon>Ecdysozoa</taxon>
        <taxon>Arthropoda</taxon>
        <taxon>Crustacea</taxon>
        <taxon>Multicrustacea</taxon>
        <taxon>Malacostraca</taxon>
        <taxon>Eumalacostraca</taxon>
        <taxon>Eucarida</taxon>
        <taxon>Euphausiacea</taxon>
        <taxon>Euphausiidae</taxon>
        <taxon>Meganyctiphanes</taxon>
    </lineage>
</organism>
<evidence type="ECO:0000313" key="3">
    <source>
        <dbReference type="EMBL" id="CAL4096292.1"/>
    </source>
</evidence>
<dbReference type="Pfam" id="PF00041">
    <property type="entry name" value="fn3"/>
    <property type="match status" value="1"/>
</dbReference>
<name>A0AAV2QT20_MEGNR</name>
<dbReference type="PROSITE" id="PS50853">
    <property type="entry name" value="FN3"/>
    <property type="match status" value="1"/>
</dbReference>
<sequence>EFKTLIDPECQPLWLLVELPIDIPPQEPSHDLSSSHALVRRCIGVNDEHKACVSKQRWQKTENWNVVKVFKGSNKRERIHVSWISHEKCMYKRRKESECPIEDARKCHKKRTTHYYDEVTCTCSCIVKIDGENTCRAKAVKQISLITDNDIDSLENEVANEDNLENEVGTVTNKDEVENEVNILTNEDSLQNEVITVTNKSEVENKVAKYTRIEKIMDVVTNEDVAQQDRNTKNPPSRVNDQHNKGHVGCVTSRGRPGRCIAAVPCKALFLEQDSLSVRDFTDNNNGGCPARRIEDLQVCCPLHSRPLVKQRRRPKPKWPPPGPVAYITIEPGTSSLLLRWHDPLNLKSGEYIDAFRVIWLSAGSTVKHCVLEASKLLSPERQLTIKDLHINTEYTVTIEAKLKSEDDFSIPTVRRVKTLANGDSRIFYLGG</sequence>
<keyword evidence="4" id="KW-1185">Reference proteome</keyword>
<feature type="domain" description="Fibronectin type-III" evidence="2">
    <location>
        <begin position="321"/>
        <end position="422"/>
    </location>
</feature>
<accession>A0AAV2QT20</accession>
<dbReference type="EMBL" id="CAXKWB010009913">
    <property type="protein sequence ID" value="CAL4096292.1"/>
    <property type="molecule type" value="Genomic_DNA"/>
</dbReference>
<protein>
    <recommendedName>
        <fullName evidence="2">Fibronectin type-III domain-containing protein</fullName>
    </recommendedName>
</protein>
<evidence type="ECO:0000259" key="2">
    <source>
        <dbReference type="PROSITE" id="PS50853"/>
    </source>
</evidence>
<dbReference type="Proteomes" id="UP001497623">
    <property type="component" value="Unassembled WGS sequence"/>
</dbReference>
<dbReference type="AlphaFoldDB" id="A0AAV2QT20"/>
<feature type="compositionally biased region" description="Polar residues" evidence="1">
    <location>
        <begin position="224"/>
        <end position="239"/>
    </location>
</feature>
<evidence type="ECO:0000313" key="4">
    <source>
        <dbReference type="Proteomes" id="UP001497623"/>
    </source>
</evidence>
<feature type="non-terminal residue" evidence="3">
    <location>
        <position position="1"/>
    </location>
</feature>
<dbReference type="InterPro" id="IPR036116">
    <property type="entry name" value="FN3_sf"/>
</dbReference>
<feature type="region of interest" description="Disordered" evidence="1">
    <location>
        <begin position="224"/>
        <end position="250"/>
    </location>
</feature>
<dbReference type="SMART" id="SM00060">
    <property type="entry name" value="FN3"/>
    <property type="match status" value="1"/>
</dbReference>
<dbReference type="Gene3D" id="2.60.40.10">
    <property type="entry name" value="Immunoglobulins"/>
    <property type="match status" value="1"/>
</dbReference>
<proteinExistence type="predicted"/>